<dbReference type="Gene3D" id="3.40.50.300">
    <property type="entry name" value="P-loop containing nucleotide triphosphate hydrolases"/>
    <property type="match status" value="1"/>
</dbReference>
<dbReference type="EMBL" id="JAPWTK010000077">
    <property type="protein sequence ID" value="KAJ8951955.1"/>
    <property type="molecule type" value="Genomic_DNA"/>
</dbReference>
<feature type="compositionally biased region" description="Polar residues" evidence="6">
    <location>
        <begin position="1"/>
        <end position="17"/>
    </location>
</feature>
<dbReference type="PANTHER" id="PTHR11361">
    <property type="entry name" value="DNA MISMATCH REPAIR PROTEIN MUTS FAMILY MEMBER"/>
    <property type="match status" value="1"/>
</dbReference>
<dbReference type="AlphaFoldDB" id="A0AAV8YJI2"/>
<dbReference type="GO" id="GO:0032301">
    <property type="term" value="C:MutSalpha complex"/>
    <property type="evidence" value="ECO:0007669"/>
    <property type="project" value="TreeGrafter"/>
</dbReference>
<protein>
    <recommendedName>
        <fullName evidence="7">DNA mismatch repair proteins mutS family domain-containing protein</fullName>
    </recommendedName>
</protein>
<evidence type="ECO:0000256" key="2">
    <source>
        <dbReference type="ARBA" id="ARBA00022741"/>
    </source>
</evidence>
<dbReference type="Pfam" id="PF00488">
    <property type="entry name" value="MutS_V"/>
    <property type="match status" value="1"/>
</dbReference>
<gene>
    <name evidence="8" type="ORF">NQ318_013625</name>
</gene>
<dbReference type="GO" id="GO:0006298">
    <property type="term" value="P:mismatch repair"/>
    <property type="evidence" value="ECO:0007669"/>
    <property type="project" value="InterPro"/>
</dbReference>
<reference evidence="8" key="1">
    <citation type="journal article" date="2023" name="Insect Mol. Biol.">
        <title>Genome sequencing provides insights into the evolution of gene families encoding plant cell wall-degrading enzymes in longhorned beetles.</title>
        <authorList>
            <person name="Shin N.R."/>
            <person name="Okamura Y."/>
            <person name="Kirsch R."/>
            <person name="Pauchet Y."/>
        </authorList>
    </citation>
    <scope>NUCLEOTIDE SEQUENCE</scope>
    <source>
        <strain evidence="8">AMC_N1</strain>
    </source>
</reference>
<evidence type="ECO:0000256" key="1">
    <source>
        <dbReference type="ARBA" id="ARBA00006271"/>
    </source>
</evidence>
<dbReference type="Proteomes" id="UP001162162">
    <property type="component" value="Unassembled WGS sequence"/>
</dbReference>
<dbReference type="SUPFAM" id="SSF55271">
    <property type="entry name" value="DNA repair protein MutS, domain I"/>
    <property type="match status" value="1"/>
</dbReference>
<dbReference type="Gene3D" id="3.30.420.110">
    <property type="entry name" value="MutS, connector domain"/>
    <property type="match status" value="1"/>
</dbReference>
<dbReference type="Pfam" id="PF05192">
    <property type="entry name" value="MutS_III"/>
    <property type="match status" value="1"/>
</dbReference>
<dbReference type="InterPro" id="IPR036678">
    <property type="entry name" value="MutS_con_dom_sf"/>
</dbReference>
<keyword evidence="2" id="KW-0547">Nucleotide-binding</keyword>
<feature type="region of interest" description="Disordered" evidence="6">
    <location>
        <begin position="128"/>
        <end position="164"/>
    </location>
</feature>
<dbReference type="InterPro" id="IPR007695">
    <property type="entry name" value="DNA_mismatch_repair_MutS-lik_N"/>
</dbReference>
<dbReference type="PROSITE" id="PS00486">
    <property type="entry name" value="DNA_MISMATCH_REPAIR_2"/>
    <property type="match status" value="1"/>
</dbReference>
<feature type="region of interest" description="Disordered" evidence="6">
    <location>
        <begin position="1"/>
        <end position="77"/>
    </location>
</feature>
<evidence type="ECO:0000259" key="7">
    <source>
        <dbReference type="PROSITE" id="PS00486"/>
    </source>
</evidence>
<evidence type="ECO:0000256" key="6">
    <source>
        <dbReference type="SAM" id="MobiDB-lite"/>
    </source>
</evidence>
<name>A0AAV8YJI2_9CUCU</name>
<organism evidence="8 9">
    <name type="scientific">Aromia moschata</name>
    <dbReference type="NCBI Taxonomy" id="1265417"/>
    <lineage>
        <taxon>Eukaryota</taxon>
        <taxon>Metazoa</taxon>
        <taxon>Ecdysozoa</taxon>
        <taxon>Arthropoda</taxon>
        <taxon>Hexapoda</taxon>
        <taxon>Insecta</taxon>
        <taxon>Pterygota</taxon>
        <taxon>Neoptera</taxon>
        <taxon>Endopterygota</taxon>
        <taxon>Coleoptera</taxon>
        <taxon>Polyphaga</taxon>
        <taxon>Cucujiformia</taxon>
        <taxon>Chrysomeloidea</taxon>
        <taxon>Cerambycidae</taxon>
        <taxon>Cerambycinae</taxon>
        <taxon>Callichromatini</taxon>
        <taxon>Aromia</taxon>
    </lineage>
</organism>
<dbReference type="InterPro" id="IPR007696">
    <property type="entry name" value="DNA_mismatch_repair_MutS_core"/>
</dbReference>
<dbReference type="SMART" id="SM00534">
    <property type="entry name" value="MUTSac"/>
    <property type="match status" value="1"/>
</dbReference>
<dbReference type="GO" id="GO:0005524">
    <property type="term" value="F:ATP binding"/>
    <property type="evidence" value="ECO:0007669"/>
    <property type="project" value="UniProtKB-KW"/>
</dbReference>
<sequence length="861" mass="98244">MSKRNQGAGPSQSNTLFNYFEAPKKKARKSKRDFEMSEHKSRRKVGLNVGPRKARRVPKKPGKQRSPTSLEERSSKDVSIYMTCKNFVESPKPGPSNAPDTYLRKKLTTLSTDHESSHYLRQICSSATTTEVDAGPSASVEEMDVDGTPNKEPTEPTPQKKKVRDVVRDIHSNWPHNDLEFLKPDRIRDANKRKPDDPEYNPHTLYVPEQFLKGLTPAMRQWWELKSQHLDSVLLFKVGKFYELYHMDAVVGVLHLGFSYMKGDFAHSGFPESAYAKMTSALIDKGFKVARVEQTETPEMMAVRCKSQKSVTKFDKVVKREVCQVTTKATCVYTAQMPEARNEMPNYMYAICMKSSMTINTFLRLLALLAEYPASLILHERGAVSKKFSDMMNSYFKDIRKDALSKSQFFNASDTLEKLSMACYFRDKEGNLCWPPLFKKIADDCLPKTEYELSIRSLGACMWYLKDSKLDIQVFSAGKFEWYDPLDLTSKENKAHKEYLILDSSTIHNLSLLGGKGSLQHVLDHCETAFGKRMLQRWICRPLCDTRQGLKNVKVLLQNYGRTRIYLKVPKMFLKKCQILSDSLQRFTLTELLAEMLKAESEKAKIILDLNRRIFEKFSERLYQNLSNSSRMPKLVIQDGRHPCITNIDSFVPNDTELGVANTNYANVLILTGPNMGGKSTLMRQAAVISIMAQLRYDEVFYTKKKYFVDRVFTRLGAHDDIVQGQSTFFVELSEASSILQHATKHSLVLIDELGRGTSTHDGNAVATAYLKKLISACMVENDDDPTLESVTLLYKMAKGRCRNLTDSTQLGSAGLDRRIVVRGREIAKSLEEESRFRNVFHSIFTEKNMWNVRELLASLL</sequence>
<feature type="domain" description="DNA mismatch repair proteins mutS family" evidence="7">
    <location>
        <begin position="747"/>
        <end position="763"/>
    </location>
</feature>
<proteinExistence type="inferred from homology"/>
<dbReference type="InterPro" id="IPR036187">
    <property type="entry name" value="DNA_mismatch_repair_MutS_sf"/>
</dbReference>
<comment type="caution">
    <text evidence="8">The sequence shown here is derived from an EMBL/GenBank/DDBJ whole genome shotgun (WGS) entry which is preliminary data.</text>
</comment>
<dbReference type="SUPFAM" id="SSF52540">
    <property type="entry name" value="P-loop containing nucleoside triphosphate hydrolases"/>
    <property type="match status" value="1"/>
</dbReference>
<dbReference type="Gene3D" id="1.10.1420.10">
    <property type="match status" value="1"/>
</dbReference>
<keyword evidence="5" id="KW-0238">DNA-binding</keyword>
<dbReference type="PANTHER" id="PTHR11361:SF148">
    <property type="entry name" value="DNA MISMATCH REPAIR PROTEIN MSH6"/>
    <property type="match status" value="1"/>
</dbReference>
<dbReference type="GO" id="GO:0030983">
    <property type="term" value="F:mismatched DNA binding"/>
    <property type="evidence" value="ECO:0007669"/>
    <property type="project" value="InterPro"/>
</dbReference>
<dbReference type="GO" id="GO:0140664">
    <property type="term" value="F:ATP-dependent DNA damage sensor activity"/>
    <property type="evidence" value="ECO:0007669"/>
    <property type="project" value="InterPro"/>
</dbReference>
<accession>A0AAV8YJI2</accession>
<evidence type="ECO:0000313" key="9">
    <source>
        <dbReference type="Proteomes" id="UP001162162"/>
    </source>
</evidence>
<evidence type="ECO:0000256" key="3">
    <source>
        <dbReference type="ARBA" id="ARBA00022763"/>
    </source>
</evidence>
<dbReference type="InterPro" id="IPR000432">
    <property type="entry name" value="DNA_mismatch_repair_MutS_C"/>
</dbReference>
<evidence type="ECO:0000256" key="5">
    <source>
        <dbReference type="ARBA" id="ARBA00023125"/>
    </source>
</evidence>
<evidence type="ECO:0000256" key="4">
    <source>
        <dbReference type="ARBA" id="ARBA00022840"/>
    </source>
</evidence>
<dbReference type="Pfam" id="PF01624">
    <property type="entry name" value="MutS_I"/>
    <property type="match status" value="1"/>
</dbReference>
<dbReference type="InterPro" id="IPR045076">
    <property type="entry name" value="MutS"/>
</dbReference>
<comment type="similarity">
    <text evidence="1">Belongs to the DNA mismatch repair MutS family.</text>
</comment>
<feature type="compositionally biased region" description="Basic residues" evidence="6">
    <location>
        <begin position="52"/>
        <end position="63"/>
    </location>
</feature>
<dbReference type="InterPro" id="IPR027417">
    <property type="entry name" value="P-loop_NTPase"/>
</dbReference>
<keyword evidence="4" id="KW-0067">ATP-binding</keyword>
<dbReference type="SUPFAM" id="SSF48334">
    <property type="entry name" value="DNA repair protein MutS, domain III"/>
    <property type="match status" value="1"/>
</dbReference>
<dbReference type="InterPro" id="IPR016151">
    <property type="entry name" value="DNA_mismatch_repair_MutS_N"/>
</dbReference>
<dbReference type="FunFam" id="3.40.1170.10:FF:000002">
    <property type="entry name" value="DNA mismatch repair protein"/>
    <property type="match status" value="1"/>
</dbReference>
<dbReference type="InterPro" id="IPR017261">
    <property type="entry name" value="DNA_mismatch_repair_MutS/MSH"/>
</dbReference>
<dbReference type="PIRSF" id="PIRSF037677">
    <property type="entry name" value="DNA_mis_repair_Msh6"/>
    <property type="match status" value="1"/>
</dbReference>
<dbReference type="Gene3D" id="3.40.1170.10">
    <property type="entry name" value="DNA repair protein MutS, domain I"/>
    <property type="match status" value="1"/>
</dbReference>
<evidence type="ECO:0000313" key="8">
    <source>
        <dbReference type="EMBL" id="KAJ8951955.1"/>
    </source>
</evidence>
<keyword evidence="3" id="KW-0227">DNA damage</keyword>
<keyword evidence="9" id="KW-1185">Reference proteome</keyword>